<evidence type="ECO:0000313" key="3">
    <source>
        <dbReference type="Proteomes" id="UP000515512"/>
    </source>
</evidence>
<dbReference type="Pfam" id="PF14024">
    <property type="entry name" value="DUF4240"/>
    <property type="match status" value="1"/>
</dbReference>
<name>A0A7D6ZFT4_9NOCA</name>
<dbReference type="InterPro" id="IPR025334">
    <property type="entry name" value="DUF4240"/>
</dbReference>
<feature type="domain" description="DUF4240" evidence="1">
    <location>
        <begin position="9"/>
        <end position="124"/>
    </location>
</feature>
<dbReference type="Proteomes" id="UP000515512">
    <property type="component" value="Chromosome"/>
</dbReference>
<sequence>MNKIPTPADESQFWSLLEAAWERVGAEPNALRKSLAGRTDDADAYALDEHLAAFLEHLTTLSADLSAEQLTALDRVAERKLHDLDRADIHEVTDGSDDGFLYCRGFILAMGHDFHAAVLADPSTAILDAECESLCYFFAHLHNTRFGDFPDTGSGISRESFSNPSGWS</sequence>
<protein>
    <submittedName>
        <fullName evidence="2">DUF4240 domain-containing protein</fullName>
    </submittedName>
</protein>
<reference evidence="2 3" key="1">
    <citation type="submission" date="2020-07" db="EMBL/GenBank/DDBJ databases">
        <authorList>
            <person name="Zhuang K."/>
            <person name="Ran Y."/>
        </authorList>
    </citation>
    <scope>NUCLEOTIDE SEQUENCE [LARGE SCALE GENOMIC DNA]</scope>
    <source>
        <strain evidence="2 3">WCH-YHL-001</strain>
    </source>
</reference>
<keyword evidence="3" id="KW-1185">Reference proteome</keyword>
<evidence type="ECO:0000313" key="2">
    <source>
        <dbReference type="EMBL" id="QLY29287.1"/>
    </source>
</evidence>
<dbReference type="AlphaFoldDB" id="A0A7D6ZFT4"/>
<dbReference type="RefSeq" id="WP_181580491.1">
    <property type="nucleotide sequence ID" value="NZ_CP059399.1"/>
</dbReference>
<dbReference type="KEGG" id="nhu:H0264_28995"/>
<gene>
    <name evidence="2" type="ORF">H0264_28995</name>
</gene>
<accession>A0A7D6ZFT4</accession>
<dbReference type="EMBL" id="CP059399">
    <property type="protein sequence ID" value="QLY29287.1"/>
    <property type="molecule type" value="Genomic_DNA"/>
</dbReference>
<evidence type="ECO:0000259" key="1">
    <source>
        <dbReference type="Pfam" id="PF14024"/>
    </source>
</evidence>
<organism evidence="2 3">
    <name type="scientific">Nocardia huaxiensis</name>
    <dbReference type="NCBI Taxonomy" id="2755382"/>
    <lineage>
        <taxon>Bacteria</taxon>
        <taxon>Bacillati</taxon>
        <taxon>Actinomycetota</taxon>
        <taxon>Actinomycetes</taxon>
        <taxon>Mycobacteriales</taxon>
        <taxon>Nocardiaceae</taxon>
        <taxon>Nocardia</taxon>
    </lineage>
</organism>
<proteinExistence type="predicted"/>